<comment type="caution">
    <text evidence="1">The sequence shown here is derived from an EMBL/GenBank/DDBJ whole genome shotgun (WGS) entry which is preliminary data.</text>
</comment>
<reference evidence="2" key="1">
    <citation type="submission" date="2024-07" db="EMBL/GenBank/DDBJ databases">
        <title>Two chromosome-level genome assemblies of Korean endemic species Abeliophyllum distichum and Forsythia ovata (Oleaceae).</title>
        <authorList>
            <person name="Jang H."/>
        </authorList>
    </citation>
    <scope>NUCLEOTIDE SEQUENCE [LARGE SCALE GENOMIC DNA]</scope>
</reference>
<sequence length="123" mass="13169">MVKVVLCPFSSRGIDVVGSYNLESAPVLIQRPDSSKEYDGSAYLTWRLDIVDERKLGNDNISKEDGKKSYDVITQSGGNSGIKGATVATMVATTAATGGTAKDISRIDNYQGLTLKISKACFK</sequence>
<dbReference type="Proteomes" id="UP001604277">
    <property type="component" value="Unassembled WGS sequence"/>
</dbReference>
<gene>
    <name evidence="1" type="ORF">Fot_22284</name>
</gene>
<keyword evidence="2" id="KW-1185">Reference proteome</keyword>
<name>A0ABD1UZ61_9LAMI</name>
<evidence type="ECO:0000313" key="1">
    <source>
        <dbReference type="EMBL" id="KAL2529683.1"/>
    </source>
</evidence>
<dbReference type="AlphaFoldDB" id="A0ABD1UZ61"/>
<dbReference type="EMBL" id="JBFOLJ010000006">
    <property type="protein sequence ID" value="KAL2529683.1"/>
    <property type="molecule type" value="Genomic_DNA"/>
</dbReference>
<organism evidence="1 2">
    <name type="scientific">Forsythia ovata</name>
    <dbReference type="NCBI Taxonomy" id="205694"/>
    <lineage>
        <taxon>Eukaryota</taxon>
        <taxon>Viridiplantae</taxon>
        <taxon>Streptophyta</taxon>
        <taxon>Embryophyta</taxon>
        <taxon>Tracheophyta</taxon>
        <taxon>Spermatophyta</taxon>
        <taxon>Magnoliopsida</taxon>
        <taxon>eudicotyledons</taxon>
        <taxon>Gunneridae</taxon>
        <taxon>Pentapetalae</taxon>
        <taxon>asterids</taxon>
        <taxon>lamiids</taxon>
        <taxon>Lamiales</taxon>
        <taxon>Oleaceae</taxon>
        <taxon>Forsythieae</taxon>
        <taxon>Forsythia</taxon>
    </lineage>
</organism>
<protein>
    <submittedName>
        <fullName evidence="1">Uncharacterized protein</fullName>
    </submittedName>
</protein>
<accession>A0ABD1UZ61</accession>
<proteinExistence type="predicted"/>
<evidence type="ECO:0000313" key="2">
    <source>
        <dbReference type="Proteomes" id="UP001604277"/>
    </source>
</evidence>